<feature type="transmembrane region" description="Helical" evidence="7">
    <location>
        <begin position="404"/>
        <end position="426"/>
    </location>
</feature>
<feature type="transmembrane region" description="Helical" evidence="7">
    <location>
        <begin position="215"/>
        <end position="234"/>
    </location>
</feature>
<evidence type="ECO:0000313" key="10">
    <source>
        <dbReference type="Proteomes" id="UP001500711"/>
    </source>
</evidence>
<feature type="transmembrane region" description="Helical" evidence="7">
    <location>
        <begin position="381"/>
        <end position="398"/>
    </location>
</feature>
<dbReference type="EMBL" id="BAABBE010000032">
    <property type="protein sequence ID" value="GAA3677688.1"/>
    <property type="molecule type" value="Genomic_DNA"/>
</dbReference>
<proteinExistence type="inferred from homology"/>
<dbReference type="Gene3D" id="3.10.20.90">
    <property type="entry name" value="Phosphatidylinositol 3-kinase Catalytic Subunit, Chain A, domain 1"/>
    <property type="match status" value="1"/>
</dbReference>
<comment type="subcellular location">
    <subcellularLocation>
        <location evidence="1">Cell membrane</location>
        <topology evidence="1">Multi-pass membrane protein</topology>
    </subcellularLocation>
</comment>
<accession>A0ABP7C2L8</accession>
<feature type="transmembrane region" description="Helical" evidence="7">
    <location>
        <begin position="130"/>
        <end position="148"/>
    </location>
</feature>
<protein>
    <submittedName>
        <fullName evidence="9">Type VII secretion integral membrane protein EccD</fullName>
    </submittedName>
</protein>
<feature type="transmembrane region" description="Helical" evidence="7">
    <location>
        <begin position="183"/>
        <end position="203"/>
    </location>
</feature>
<feature type="transmembrane region" description="Helical" evidence="7">
    <location>
        <begin position="241"/>
        <end position="260"/>
    </location>
</feature>
<dbReference type="Pfam" id="PF19053">
    <property type="entry name" value="EccD"/>
    <property type="match status" value="1"/>
</dbReference>
<organism evidence="9 10">
    <name type="scientific">Lentzea roselyniae</name>
    <dbReference type="NCBI Taxonomy" id="531940"/>
    <lineage>
        <taxon>Bacteria</taxon>
        <taxon>Bacillati</taxon>
        <taxon>Actinomycetota</taxon>
        <taxon>Actinomycetes</taxon>
        <taxon>Pseudonocardiales</taxon>
        <taxon>Pseudonocardiaceae</taxon>
        <taxon>Lentzea</taxon>
    </lineage>
</organism>
<dbReference type="InterPro" id="IPR044049">
    <property type="entry name" value="EccD_transm"/>
</dbReference>
<evidence type="ECO:0000256" key="3">
    <source>
        <dbReference type="ARBA" id="ARBA00022475"/>
    </source>
</evidence>
<keyword evidence="5 7" id="KW-1133">Transmembrane helix</keyword>
<evidence type="ECO:0000256" key="5">
    <source>
        <dbReference type="ARBA" id="ARBA00022989"/>
    </source>
</evidence>
<name>A0ABP7C2L8_9PSEU</name>
<sequence>MAPAQTTATAGSGEMCRLTICGPTSRVELAVPAHVPLTDLMPTLLGHLDPALATSGLAHGGWALQRLGEPPLDEEGGTAAAGLYDGDVLHLRPRDDLLPLADFDDLVDGVHTGLSKREDTWRPALTRRTCVAAMGTCAAAAVLITTLATTGWAAAFGAGVLTLLLLAGAAVVSRVVGDQESAAVLAGVAVFASAVAGLAVPMGGATPQHWLSEPGALAAGVALAVAAGAARFLLTERTAPFSALAVVGTFVAGTGAIAAFSGLGSVAAASIAVTVALVLIKLAPSVATRAAGLTVEAVPTTAEEFQQGLDPLPSDEVLTKAARADALLTSFLVALGVVTTAGLVVVASRHEWDAAAFVVAVAGLLLLHARELSAVWHRLSAIVPAAAGLTTTVCVWASHLPVVWWSLVLVGLLAAAFAALAGAHLLPGRKLVPRWGSWGDIAHWVCALAVIPLTLSLSDVYTTVMNIFA</sequence>
<evidence type="ECO:0000313" key="9">
    <source>
        <dbReference type="EMBL" id="GAA3677688.1"/>
    </source>
</evidence>
<feature type="transmembrane region" description="Helical" evidence="7">
    <location>
        <begin position="154"/>
        <end position="176"/>
    </location>
</feature>
<dbReference type="InterPro" id="IPR024962">
    <property type="entry name" value="YukD-like"/>
</dbReference>
<feature type="transmembrane region" description="Helical" evidence="7">
    <location>
        <begin position="326"/>
        <end position="346"/>
    </location>
</feature>
<evidence type="ECO:0000259" key="8">
    <source>
        <dbReference type="Pfam" id="PF19053"/>
    </source>
</evidence>
<reference evidence="10" key="1">
    <citation type="journal article" date="2019" name="Int. J. Syst. Evol. Microbiol.">
        <title>The Global Catalogue of Microorganisms (GCM) 10K type strain sequencing project: providing services to taxonomists for standard genome sequencing and annotation.</title>
        <authorList>
            <consortium name="The Broad Institute Genomics Platform"/>
            <consortium name="The Broad Institute Genome Sequencing Center for Infectious Disease"/>
            <person name="Wu L."/>
            <person name="Ma J."/>
        </authorList>
    </citation>
    <scope>NUCLEOTIDE SEQUENCE [LARGE SCALE GENOMIC DNA]</scope>
    <source>
        <strain evidence="10">JCM 17494</strain>
    </source>
</reference>
<gene>
    <name evidence="9" type="primary">eccD_2</name>
    <name evidence="9" type="ORF">GCM10022267_75640</name>
</gene>
<dbReference type="Proteomes" id="UP001500711">
    <property type="component" value="Unassembled WGS sequence"/>
</dbReference>
<evidence type="ECO:0000256" key="6">
    <source>
        <dbReference type="ARBA" id="ARBA00023136"/>
    </source>
</evidence>
<keyword evidence="4 7" id="KW-0812">Transmembrane</keyword>
<feature type="domain" description="EccD-like transmembrane" evidence="8">
    <location>
        <begin position="126"/>
        <end position="465"/>
    </location>
</feature>
<keyword evidence="3" id="KW-1003">Cell membrane</keyword>
<evidence type="ECO:0000256" key="4">
    <source>
        <dbReference type="ARBA" id="ARBA00022692"/>
    </source>
</evidence>
<dbReference type="Pfam" id="PF08817">
    <property type="entry name" value="YukD"/>
    <property type="match status" value="1"/>
</dbReference>
<dbReference type="NCBIfam" id="TIGR03920">
    <property type="entry name" value="T7SS_EccD"/>
    <property type="match status" value="1"/>
</dbReference>
<feature type="transmembrane region" description="Helical" evidence="7">
    <location>
        <begin position="438"/>
        <end position="457"/>
    </location>
</feature>
<evidence type="ECO:0000256" key="1">
    <source>
        <dbReference type="ARBA" id="ARBA00004651"/>
    </source>
</evidence>
<evidence type="ECO:0000256" key="7">
    <source>
        <dbReference type="SAM" id="Phobius"/>
    </source>
</evidence>
<comment type="similarity">
    <text evidence="2">Belongs to the EccD/Snm4 family.</text>
</comment>
<keyword evidence="6 7" id="KW-0472">Membrane</keyword>
<comment type="caution">
    <text evidence="9">The sequence shown here is derived from an EMBL/GenBank/DDBJ whole genome shotgun (WGS) entry which is preliminary data.</text>
</comment>
<feature type="transmembrane region" description="Helical" evidence="7">
    <location>
        <begin position="266"/>
        <end position="283"/>
    </location>
</feature>
<dbReference type="PIRSF" id="PIRSF017804">
    <property type="entry name" value="Secretion_EccD1"/>
    <property type="match status" value="1"/>
</dbReference>
<evidence type="ECO:0000256" key="2">
    <source>
        <dbReference type="ARBA" id="ARBA00006162"/>
    </source>
</evidence>
<dbReference type="InterPro" id="IPR006707">
    <property type="entry name" value="T7SS_EccD"/>
</dbReference>
<dbReference type="RefSeq" id="WP_346135497.1">
    <property type="nucleotide sequence ID" value="NZ_BAABBE010000032.1"/>
</dbReference>
<keyword evidence="10" id="KW-1185">Reference proteome</keyword>